<reference evidence="3" key="1">
    <citation type="submission" date="2023-01" db="EMBL/GenBank/DDBJ databases">
        <title>Draft genome sequence of Nocardiopsis sp. LSu2-4 isolated from halophytes.</title>
        <authorList>
            <person name="Duangmal K."/>
            <person name="Chantavorakit T."/>
        </authorList>
    </citation>
    <scope>NUCLEOTIDE SEQUENCE</scope>
    <source>
        <strain evidence="3">LSu2-4</strain>
    </source>
</reference>
<evidence type="ECO:0000313" key="4">
    <source>
        <dbReference type="Proteomes" id="UP001165685"/>
    </source>
</evidence>
<gene>
    <name evidence="3" type="ORF">O4U47_22125</name>
</gene>
<keyword evidence="4" id="KW-1185">Reference proteome</keyword>
<dbReference type="RefSeq" id="WP_270679849.1">
    <property type="nucleotide sequence ID" value="NZ_JAQFWP010000049.1"/>
</dbReference>
<accession>A0ABT4TRA1</accession>
<evidence type="ECO:0000256" key="1">
    <source>
        <dbReference type="SAM" id="MobiDB-lite"/>
    </source>
</evidence>
<dbReference type="Pfam" id="PF04149">
    <property type="entry name" value="DUF397"/>
    <property type="match status" value="1"/>
</dbReference>
<evidence type="ECO:0000313" key="3">
    <source>
        <dbReference type="EMBL" id="MDA2807220.1"/>
    </source>
</evidence>
<dbReference type="Proteomes" id="UP001165685">
    <property type="component" value="Unassembled WGS sequence"/>
</dbReference>
<feature type="region of interest" description="Disordered" evidence="1">
    <location>
        <begin position="1"/>
        <end position="41"/>
    </location>
</feature>
<proteinExistence type="predicted"/>
<name>A0ABT4TRA1_9ACTN</name>
<sequence length="100" mass="10247">MSAEPTPSVEGGGGRTAHRPSPVRPGLYDGQGWRTSTRTDQAQTCVEAAPGGSGAARVRDSHHPALALSFGPGEWAAFLALEARSGPGRRRPAADALTTG</sequence>
<dbReference type="InterPro" id="IPR007278">
    <property type="entry name" value="DUF397"/>
</dbReference>
<comment type="caution">
    <text evidence="3">The sequence shown here is derived from an EMBL/GenBank/DDBJ whole genome shotgun (WGS) entry which is preliminary data.</text>
</comment>
<organism evidence="3 4">
    <name type="scientific">Nocardiopsis suaedae</name>
    <dbReference type="NCBI Taxonomy" id="3018444"/>
    <lineage>
        <taxon>Bacteria</taxon>
        <taxon>Bacillati</taxon>
        <taxon>Actinomycetota</taxon>
        <taxon>Actinomycetes</taxon>
        <taxon>Streptosporangiales</taxon>
        <taxon>Nocardiopsidaceae</taxon>
        <taxon>Nocardiopsis</taxon>
    </lineage>
</organism>
<evidence type="ECO:0000259" key="2">
    <source>
        <dbReference type="Pfam" id="PF04149"/>
    </source>
</evidence>
<protein>
    <submittedName>
        <fullName evidence="3">DUF397 domain-containing protein</fullName>
    </submittedName>
</protein>
<dbReference type="EMBL" id="JAQFWP010000049">
    <property type="protein sequence ID" value="MDA2807220.1"/>
    <property type="molecule type" value="Genomic_DNA"/>
</dbReference>
<feature type="domain" description="DUF397" evidence="2">
    <location>
        <begin position="32"/>
        <end position="80"/>
    </location>
</feature>